<accession>A0A5M6A0W6</accession>
<name>A0A5M6A0W6_9BACE</name>
<reference evidence="2 3" key="1">
    <citation type="journal article" date="2019" name="Nat. Med.">
        <title>A library of human gut bacterial isolates paired with longitudinal multiomics data enables mechanistic microbiome research.</title>
        <authorList>
            <person name="Poyet M."/>
            <person name="Groussin M."/>
            <person name="Gibbons S.M."/>
            <person name="Avila-Pacheco J."/>
            <person name="Jiang X."/>
            <person name="Kearney S.M."/>
            <person name="Perrotta A.R."/>
            <person name="Berdy B."/>
            <person name="Zhao S."/>
            <person name="Lieberman T.D."/>
            <person name="Swanson P.K."/>
            <person name="Smith M."/>
            <person name="Roesemann S."/>
            <person name="Alexander J.E."/>
            <person name="Rich S.A."/>
            <person name="Livny J."/>
            <person name="Vlamakis H."/>
            <person name="Clish C."/>
            <person name="Bullock K."/>
            <person name="Deik A."/>
            <person name="Scott J."/>
            <person name="Pierce K.A."/>
            <person name="Xavier R.J."/>
            <person name="Alm E.J."/>
        </authorList>
    </citation>
    <scope>NUCLEOTIDE SEQUENCE [LARGE SCALE GENOMIC DNA]</scope>
    <source>
        <strain evidence="2 3">BIOML-A7</strain>
    </source>
</reference>
<gene>
    <name evidence="2" type="ORF">F2Y86_26895</name>
</gene>
<evidence type="ECO:0000313" key="2">
    <source>
        <dbReference type="EMBL" id="KAA5401986.1"/>
    </source>
</evidence>
<protein>
    <submittedName>
        <fullName evidence="2">Fimbrillin family protein</fullName>
    </submittedName>
</protein>
<dbReference type="CDD" id="cd13120">
    <property type="entry name" value="BF2867_like_N"/>
    <property type="match status" value="1"/>
</dbReference>
<dbReference type="RefSeq" id="WP_149950754.1">
    <property type="nucleotide sequence ID" value="NZ_RCXI01000044.1"/>
</dbReference>
<comment type="caution">
    <text evidence="2">The sequence shown here is derived from an EMBL/GenBank/DDBJ whole genome shotgun (WGS) entry which is preliminary data.</text>
</comment>
<feature type="chain" id="PRO_5024290403" evidence="1">
    <location>
        <begin position="20"/>
        <end position="202"/>
    </location>
</feature>
<dbReference type="Gene3D" id="2.60.40.2620">
    <property type="entry name" value="Fimbrillin-like"/>
    <property type="match status" value="1"/>
</dbReference>
<feature type="non-terminal residue" evidence="2">
    <location>
        <position position="202"/>
    </location>
</feature>
<dbReference type="AlphaFoldDB" id="A0A5M6A0W6"/>
<keyword evidence="1" id="KW-0732">Signal</keyword>
<dbReference type="Proteomes" id="UP000325055">
    <property type="component" value="Unassembled WGS sequence"/>
</dbReference>
<organism evidence="2 3">
    <name type="scientific">Bacteroides cellulosilyticus</name>
    <dbReference type="NCBI Taxonomy" id="246787"/>
    <lineage>
        <taxon>Bacteria</taxon>
        <taxon>Pseudomonadati</taxon>
        <taxon>Bacteroidota</taxon>
        <taxon>Bacteroidia</taxon>
        <taxon>Bacteroidales</taxon>
        <taxon>Bacteroidaceae</taxon>
        <taxon>Bacteroides</taxon>
    </lineage>
</organism>
<dbReference type="PROSITE" id="PS51257">
    <property type="entry name" value="PROKAR_LIPOPROTEIN"/>
    <property type="match status" value="1"/>
</dbReference>
<dbReference type="InterPro" id="IPR042278">
    <property type="entry name" value="Mfa-like_1_N"/>
</dbReference>
<dbReference type="Pfam" id="PF13149">
    <property type="entry name" value="Mfa_like_1"/>
    <property type="match status" value="1"/>
</dbReference>
<dbReference type="EMBL" id="VVYW01000043">
    <property type="protein sequence ID" value="KAA5401986.1"/>
    <property type="molecule type" value="Genomic_DNA"/>
</dbReference>
<evidence type="ECO:0000256" key="1">
    <source>
        <dbReference type="SAM" id="SignalP"/>
    </source>
</evidence>
<proteinExistence type="predicted"/>
<feature type="signal peptide" evidence="1">
    <location>
        <begin position="1"/>
        <end position="19"/>
    </location>
</feature>
<dbReference type="InterPro" id="IPR025049">
    <property type="entry name" value="Mfa-like_1"/>
</dbReference>
<evidence type="ECO:0000313" key="3">
    <source>
        <dbReference type="Proteomes" id="UP000325055"/>
    </source>
</evidence>
<sequence>MNKLSFKISTLLAVAVLFAACSNDETLTPETDGQVDISTRVNAGNEATAEGTYAPTDGTQLFLYYKEMGNADDNGTFTYTNNKWENTRKLYWDDLTSVTVGDVQAYPFFAASPQTPTTSPAVSVNQNTGNAYTTSDQLIAYITVPKRQTVLNLKFRHVLSQLKVVIESPTGNNQVDLNGTTLSINGTRTTYSLAYTGTAQDK</sequence>